<dbReference type="AlphaFoldDB" id="A0A4Q4SVF2"/>
<dbReference type="PANTHER" id="PTHR39697">
    <property type="entry name" value="RICIN B LECTIN DOMAIN-CONTAINING PROTEIN-RELATED"/>
    <property type="match status" value="1"/>
</dbReference>
<reference evidence="2 3" key="1">
    <citation type="submission" date="2018-06" db="EMBL/GenBank/DDBJ databases">
        <title>Complete Genomes of Monosporascus.</title>
        <authorList>
            <person name="Robinson A.J."/>
            <person name="Natvig D.O."/>
        </authorList>
    </citation>
    <scope>NUCLEOTIDE SEQUENCE [LARGE SCALE GENOMIC DNA]</scope>
    <source>
        <strain evidence="2 3">CBS 110550</strain>
    </source>
</reference>
<evidence type="ECO:0000313" key="3">
    <source>
        <dbReference type="Proteomes" id="UP000293360"/>
    </source>
</evidence>
<dbReference type="EMBL" id="QJNU01000835">
    <property type="protein sequence ID" value="RYO84891.1"/>
    <property type="molecule type" value="Genomic_DNA"/>
</dbReference>
<protein>
    <submittedName>
        <fullName evidence="2">Uncharacterized protein</fullName>
    </submittedName>
</protein>
<comment type="caution">
    <text evidence="2">The sequence shown here is derived from an EMBL/GenBank/DDBJ whole genome shotgun (WGS) entry which is preliminary data.</text>
</comment>
<accession>A0A4Q4SVF2</accession>
<dbReference type="OrthoDB" id="5289641at2759"/>
<dbReference type="Proteomes" id="UP000293360">
    <property type="component" value="Unassembled WGS sequence"/>
</dbReference>
<keyword evidence="3" id="KW-1185">Reference proteome</keyword>
<organism evidence="2 3">
    <name type="scientific">Monosporascus ibericus</name>
    <dbReference type="NCBI Taxonomy" id="155417"/>
    <lineage>
        <taxon>Eukaryota</taxon>
        <taxon>Fungi</taxon>
        <taxon>Dikarya</taxon>
        <taxon>Ascomycota</taxon>
        <taxon>Pezizomycotina</taxon>
        <taxon>Sordariomycetes</taxon>
        <taxon>Xylariomycetidae</taxon>
        <taxon>Xylariales</taxon>
        <taxon>Xylariales incertae sedis</taxon>
        <taxon>Monosporascus</taxon>
    </lineage>
</organism>
<proteinExistence type="predicted"/>
<dbReference type="PANTHER" id="PTHR39697:SF2">
    <property type="entry name" value="CYANOVIRIN-N DOMAIN-CONTAINING PROTEIN"/>
    <property type="match status" value="1"/>
</dbReference>
<gene>
    <name evidence="2" type="ORF">DL764_009257</name>
</gene>
<sequence>MDGDATPTHTALSDDESGGLDPGFSKSFTAAAPETVPWPGNTFVIRERASGRAIMLVHGELRLSSWDCAGDRGAHWICEDKNGWLGFRNPVSNTYSKRFS</sequence>
<feature type="region of interest" description="Disordered" evidence="1">
    <location>
        <begin position="1"/>
        <end position="32"/>
    </location>
</feature>
<evidence type="ECO:0000256" key="1">
    <source>
        <dbReference type="SAM" id="MobiDB-lite"/>
    </source>
</evidence>
<evidence type="ECO:0000313" key="2">
    <source>
        <dbReference type="EMBL" id="RYO84891.1"/>
    </source>
</evidence>
<name>A0A4Q4SVF2_9PEZI</name>